<dbReference type="GO" id="GO:0006085">
    <property type="term" value="P:acetyl-CoA biosynthetic process"/>
    <property type="evidence" value="ECO:0007669"/>
    <property type="project" value="TreeGrafter"/>
</dbReference>
<sequence length="328" mass="37502">MISNLRHIQSLRALINKYACSKIPPKITLVDNYIPRSSYPQSLQKALFSVSKKSLEGLRTSQDISLERNIINRYWRSVRKGEIEYVPNSKLEKVETEQDMINLIEMVISQNKILSPVIKSLKSQEFIMIYNKFSIDSDCIYKIVEDAKINLSPSYENFFSQIHKLPEGFIFLVHMRGDILVALTTGISRNVKDILDPNLLILDDDVQIADTAVFYSINSQIGVSGVDLGNFLIKRVVGEIQSEMPKVKNFVTLSPLPRFSSWLINYLSSNDNINIDITENEVLDIKKIDNSQNNWNTALKNILEARGWINIIEKRDALKPVLLKLAKL</sequence>
<dbReference type="PANTHER" id="PTHR28641">
    <property type="match status" value="1"/>
</dbReference>
<reference evidence="2 3" key="1">
    <citation type="submission" date="2017-01" db="EMBL/GenBank/DDBJ databases">
        <authorList>
            <person name="Mah S.A."/>
            <person name="Swanson W.J."/>
            <person name="Moy G.W."/>
            <person name="Vacquier V.D."/>
        </authorList>
    </citation>
    <scope>NUCLEOTIDE SEQUENCE [LARGE SCALE GENOMIC DNA]</scope>
    <source>
        <strain evidence="2 3">GSMNP</strain>
    </source>
</reference>
<dbReference type="InterPro" id="IPR007956">
    <property type="entry name" value="Malonyl_CoA_deC_C"/>
</dbReference>
<organism evidence="2 3">
    <name type="scientific">Smittium culicis</name>
    <dbReference type="NCBI Taxonomy" id="133412"/>
    <lineage>
        <taxon>Eukaryota</taxon>
        <taxon>Fungi</taxon>
        <taxon>Fungi incertae sedis</taxon>
        <taxon>Zoopagomycota</taxon>
        <taxon>Kickxellomycotina</taxon>
        <taxon>Harpellomycetes</taxon>
        <taxon>Harpellales</taxon>
        <taxon>Legeriomycetaceae</taxon>
        <taxon>Smittium</taxon>
    </lineage>
</organism>
<dbReference type="GO" id="GO:0005759">
    <property type="term" value="C:mitochondrial matrix"/>
    <property type="evidence" value="ECO:0007669"/>
    <property type="project" value="TreeGrafter"/>
</dbReference>
<accession>A0A1R1Y7P2</accession>
<feature type="domain" description="Malonyl-CoA decarboxylase C-terminal" evidence="1">
    <location>
        <begin position="180"/>
        <end position="326"/>
    </location>
</feature>
<gene>
    <name evidence="2" type="ORF">AYI70_g2626</name>
</gene>
<evidence type="ECO:0000259" key="1">
    <source>
        <dbReference type="Pfam" id="PF05292"/>
    </source>
</evidence>
<dbReference type="InterPro" id="IPR042303">
    <property type="entry name" value="Malonyl_CoA_deC_C_sf"/>
</dbReference>
<name>A0A1R1Y7P2_9FUNG</name>
<dbReference type="PANTHER" id="PTHR28641:SF1">
    <property type="entry name" value="MALONYL-COA DECARBOXYLASE, MITOCHONDRIAL"/>
    <property type="match status" value="1"/>
</dbReference>
<dbReference type="GO" id="GO:0005782">
    <property type="term" value="C:peroxisomal matrix"/>
    <property type="evidence" value="ECO:0007669"/>
    <property type="project" value="TreeGrafter"/>
</dbReference>
<dbReference type="GO" id="GO:0006633">
    <property type="term" value="P:fatty acid biosynthetic process"/>
    <property type="evidence" value="ECO:0007669"/>
    <property type="project" value="InterPro"/>
</dbReference>
<dbReference type="STRING" id="133412.A0A1R1Y7P2"/>
<evidence type="ECO:0000313" key="3">
    <source>
        <dbReference type="Proteomes" id="UP000187283"/>
    </source>
</evidence>
<dbReference type="OrthoDB" id="426718at2759"/>
<keyword evidence="3" id="KW-1185">Reference proteome</keyword>
<dbReference type="GO" id="GO:2001294">
    <property type="term" value="P:malonyl-CoA catabolic process"/>
    <property type="evidence" value="ECO:0007669"/>
    <property type="project" value="TreeGrafter"/>
</dbReference>
<dbReference type="EMBL" id="LSSN01000669">
    <property type="protein sequence ID" value="OMJ22815.1"/>
    <property type="molecule type" value="Genomic_DNA"/>
</dbReference>
<protein>
    <submittedName>
        <fullName evidence="2">Malonyl-CoA decarboxylase, mitochondrial</fullName>
    </submittedName>
</protein>
<dbReference type="Gene3D" id="3.40.630.150">
    <property type="entry name" value="Malonyl-CoA decarboxylase, catalytic domain"/>
    <property type="match status" value="1"/>
</dbReference>
<proteinExistence type="predicted"/>
<dbReference type="AlphaFoldDB" id="A0A1R1Y7P2"/>
<evidence type="ECO:0000313" key="2">
    <source>
        <dbReference type="EMBL" id="OMJ22815.1"/>
    </source>
</evidence>
<dbReference type="InterPro" id="IPR038917">
    <property type="entry name" value="Malonyl_CoA_deC"/>
</dbReference>
<dbReference type="GO" id="GO:0050080">
    <property type="term" value="F:malonyl-CoA decarboxylase activity"/>
    <property type="evidence" value="ECO:0007669"/>
    <property type="project" value="InterPro"/>
</dbReference>
<dbReference type="Pfam" id="PF05292">
    <property type="entry name" value="MCD"/>
    <property type="match status" value="1"/>
</dbReference>
<comment type="caution">
    <text evidence="2">The sequence shown here is derived from an EMBL/GenBank/DDBJ whole genome shotgun (WGS) entry which is preliminary data.</text>
</comment>
<dbReference type="Proteomes" id="UP000187283">
    <property type="component" value="Unassembled WGS sequence"/>
</dbReference>